<accession>A0ABV5Z7N8</accession>
<keyword evidence="1" id="KW-0472">Membrane</keyword>
<keyword evidence="1" id="KW-0812">Transmembrane</keyword>
<name>A0ABV5Z7N8_9STAP</name>
<proteinExistence type="predicted"/>
<reference evidence="2 3" key="1">
    <citation type="submission" date="2024-09" db="EMBL/GenBank/DDBJ databases">
        <authorList>
            <person name="Sun Q."/>
            <person name="Mori K."/>
        </authorList>
    </citation>
    <scope>NUCLEOTIDE SEQUENCE [LARGE SCALE GENOMIC DNA]</scope>
    <source>
        <strain evidence="2 3">JCM 12822</strain>
    </source>
</reference>
<evidence type="ECO:0000313" key="2">
    <source>
        <dbReference type="EMBL" id="MFB9861037.1"/>
    </source>
</evidence>
<dbReference type="EMBL" id="JBHMAH010000026">
    <property type="protein sequence ID" value="MFB9861037.1"/>
    <property type="molecule type" value="Genomic_DNA"/>
</dbReference>
<gene>
    <name evidence="2" type="ORF">ACFFLE_07950</name>
</gene>
<keyword evidence="3" id="KW-1185">Reference proteome</keyword>
<dbReference type="RefSeq" id="WP_380570606.1">
    <property type="nucleotide sequence ID" value="NZ_JBHMAH010000026.1"/>
</dbReference>
<feature type="transmembrane region" description="Helical" evidence="1">
    <location>
        <begin position="28"/>
        <end position="53"/>
    </location>
</feature>
<organism evidence="2 3">
    <name type="scientific">Salinicoccus siamensis</name>
    <dbReference type="NCBI Taxonomy" id="381830"/>
    <lineage>
        <taxon>Bacteria</taxon>
        <taxon>Bacillati</taxon>
        <taxon>Bacillota</taxon>
        <taxon>Bacilli</taxon>
        <taxon>Bacillales</taxon>
        <taxon>Staphylococcaceae</taxon>
        <taxon>Salinicoccus</taxon>
    </lineage>
</organism>
<protein>
    <submittedName>
        <fullName evidence="2">Uncharacterized protein</fullName>
    </submittedName>
</protein>
<evidence type="ECO:0000313" key="3">
    <source>
        <dbReference type="Proteomes" id="UP001589740"/>
    </source>
</evidence>
<sequence>MKKLLIVISILNLVYVYLAGVVEDTNNWFLVSFGVPVLTTFILLTLGIISLIFDENGTNKRTLSIIIIGINLLPLFVVASMFIFI</sequence>
<comment type="caution">
    <text evidence="2">The sequence shown here is derived from an EMBL/GenBank/DDBJ whole genome shotgun (WGS) entry which is preliminary data.</text>
</comment>
<evidence type="ECO:0000256" key="1">
    <source>
        <dbReference type="SAM" id="Phobius"/>
    </source>
</evidence>
<keyword evidence="1" id="KW-1133">Transmembrane helix</keyword>
<feature type="transmembrane region" description="Helical" evidence="1">
    <location>
        <begin position="65"/>
        <end position="84"/>
    </location>
</feature>
<dbReference type="Proteomes" id="UP001589740">
    <property type="component" value="Unassembled WGS sequence"/>
</dbReference>